<dbReference type="Proteomes" id="UP000632659">
    <property type="component" value="Unassembled WGS sequence"/>
</dbReference>
<dbReference type="RefSeq" id="WP_154825424.1">
    <property type="nucleotide sequence ID" value="NZ_JACRTL010000003.1"/>
</dbReference>
<protein>
    <submittedName>
        <fullName evidence="1">Uncharacterized protein</fullName>
    </submittedName>
</protein>
<evidence type="ECO:0000313" key="2">
    <source>
        <dbReference type="Proteomes" id="UP000632659"/>
    </source>
</evidence>
<name>A0A8J6TRI6_9FIRM</name>
<dbReference type="AlphaFoldDB" id="A0A8J6TRI6"/>
<reference evidence="1" key="1">
    <citation type="submission" date="2020-08" db="EMBL/GenBank/DDBJ databases">
        <title>Genome public.</title>
        <authorList>
            <person name="Liu C."/>
            <person name="Sun Q."/>
        </authorList>
    </citation>
    <scope>NUCLEOTIDE SEQUENCE</scope>
    <source>
        <strain evidence="1">NSJ-15</strain>
    </source>
</reference>
<dbReference type="EMBL" id="JACRTL010000003">
    <property type="protein sequence ID" value="MBC8610856.1"/>
    <property type="molecule type" value="Genomic_DNA"/>
</dbReference>
<keyword evidence="2" id="KW-1185">Reference proteome</keyword>
<evidence type="ECO:0000313" key="1">
    <source>
        <dbReference type="EMBL" id="MBC8610856.1"/>
    </source>
</evidence>
<organism evidence="1 2">
    <name type="scientific">Massiliimalia timonensis</name>
    <dbReference type="NCBI Taxonomy" id="1987501"/>
    <lineage>
        <taxon>Bacteria</taxon>
        <taxon>Bacillati</taxon>
        <taxon>Bacillota</taxon>
        <taxon>Clostridia</taxon>
        <taxon>Eubacteriales</taxon>
        <taxon>Oscillospiraceae</taxon>
        <taxon>Massiliimalia</taxon>
    </lineage>
</organism>
<accession>A0A8J6TRI6</accession>
<sequence length="77" mass="9418">MTRPSEKTEEKIDWTNAWGKKYPILLQYQDKVNIPGYARRLNIMLDDLKQEYQFNEQEAMLVLKDILYHVWKTRKDK</sequence>
<proteinExistence type="predicted"/>
<gene>
    <name evidence="1" type="ORF">H8702_06930</name>
</gene>
<comment type="caution">
    <text evidence="1">The sequence shown here is derived from an EMBL/GenBank/DDBJ whole genome shotgun (WGS) entry which is preliminary data.</text>
</comment>